<evidence type="ECO:0000256" key="1">
    <source>
        <dbReference type="ARBA" id="ARBA00004123"/>
    </source>
</evidence>
<dbReference type="Proteomes" id="UP000030671">
    <property type="component" value="Unassembled WGS sequence"/>
</dbReference>
<dbReference type="PROSITE" id="PS50126">
    <property type="entry name" value="S1"/>
    <property type="match status" value="1"/>
</dbReference>
<dbReference type="PROSITE" id="PS51194">
    <property type="entry name" value="HELICASE_CTER"/>
    <property type="match status" value="1"/>
</dbReference>
<dbReference type="InterPro" id="IPR012340">
    <property type="entry name" value="NA-bd_OB-fold"/>
</dbReference>
<dbReference type="Pfam" id="PF04408">
    <property type="entry name" value="WHD_HA2"/>
    <property type="match status" value="1"/>
</dbReference>
<dbReference type="RefSeq" id="XP_009540688.1">
    <property type="nucleotide sequence ID" value="XM_009542393.1"/>
</dbReference>
<dbReference type="Pfam" id="PF07717">
    <property type="entry name" value="OB_NTP_bind"/>
    <property type="match status" value="1"/>
</dbReference>
<feature type="compositionally biased region" description="Basic and acidic residues" evidence="11">
    <location>
        <begin position="178"/>
        <end position="195"/>
    </location>
</feature>
<dbReference type="AlphaFoldDB" id="W4KMT5"/>
<reference evidence="15 16" key="1">
    <citation type="journal article" date="2012" name="New Phytol.">
        <title>Insight into trade-off between wood decay and parasitism from the genome of a fungal forest pathogen.</title>
        <authorList>
            <person name="Olson A."/>
            <person name="Aerts A."/>
            <person name="Asiegbu F."/>
            <person name="Belbahri L."/>
            <person name="Bouzid O."/>
            <person name="Broberg A."/>
            <person name="Canback B."/>
            <person name="Coutinho P.M."/>
            <person name="Cullen D."/>
            <person name="Dalman K."/>
            <person name="Deflorio G."/>
            <person name="van Diepen L.T."/>
            <person name="Dunand C."/>
            <person name="Duplessis S."/>
            <person name="Durling M."/>
            <person name="Gonthier P."/>
            <person name="Grimwood J."/>
            <person name="Fossdal C.G."/>
            <person name="Hansson D."/>
            <person name="Henrissat B."/>
            <person name="Hietala A."/>
            <person name="Himmelstrand K."/>
            <person name="Hoffmeister D."/>
            <person name="Hogberg N."/>
            <person name="James T.Y."/>
            <person name="Karlsson M."/>
            <person name="Kohler A."/>
            <person name="Kues U."/>
            <person name="Lee Y.H."/>
            <person name="Lin Y.C."/>
            <person name="Lind M."/>
            <person name="Lindquist E."/>
            <person name="Lombard V."/>
            <person name="Lucas S."/>
            <person name="Lunden K."/>
            <person name="Morin E."/>
            <person name="Murat C."/>
            <person name="Park J."/>
            <person name="Raffaello T."/>
            <person name="Rouze P."/>
            <person name="Salamov A."/>
            <person name="Schmutz J."/>
            <person name="Solheim H."/>
            <person name="Stahlberg J."/>
            <person name="Velez H."/>
            <person name="de Vries R.P."/>
            <person name="Wiebenga A."/>
            <person name="Woodward S."/>
            <person name="Yakovlev I."/>
            <person name="Garbelotto M."/>
            <person name="Martin F."/>
            <person name="Grigoriev I.V."/>
            <person name="Stenlid J."/>
        </authorList>
    </citation>
    <scope>NUCLEOTIDE SEQUENCE [LARGE SCALE GENOMIC DNA]</scope>
    <source>
        <strain evidence="15 16">TC 32-1</strain>
    </source>
</reference>
<dbReference type="GO" id="GO:0071013">
    <property type="term" value="C:catalytic step 2 spliceosome"/>
    <property type="evidence" value="ECO:0007669"/>
    <property type="project" value="TreeGrafter"/>
</dbReference>
<evidence type="ECO:0000256" key="6">
    <source>
        <dbReference type="ARBA" id="ARBA00022806"/>
    </source>
</evidence>
<evidence type="ECO:0000256" key="5">
    <source>
        <dbReference type="ARBA" id="ARBA00022801"/>
    </source>
</evidence>
<dbReference type="PANTHER" id="PTHR18934:SF85">
    <property type="entry name" value="ATP-DEPENDENT RNA HELICASE DHX8"/>
    <property type="match status" value="1"/>
</dbReference>
<dbReference type="PROSITE" id="PS00690">
    <property type="entry name" value="DEAH_ATP_HELICASE"/>
    <property type="match status" value="1"/>
</dbReference>
<dbReference type="InterPro" id="IPR001650">
    <property type="entry name" value="Helicase_C-like"/>
</dbReference>
<dbReference type="Gene3D" id="1.20.120.1080">
    <property type="match status" value="1"/>
</dbReference>
<keyword evidence="8" id="KW-0508">mRNA splicing</keyword>
<dbReference type="CDD" id="cd18791">
    <property type="entry name" value="SF2_C_RHA"/>
    <property type="match status" value="1"/>
</dbReference>
<dbReference type="FunFam" id="1.10.10.2130:FF:000001">
    <property type="entry name" value="Pre-mRNA-splicing factor ATP-dependent RNA helicase"/>
    <property type="match status" value="1"/>
</dbReference>
<gene>
    <name evidence="15" type="ORF">HETIRDRAFT_413081</name>
</gene>
<feature type="region of interest" description="Disordered" evidence="11">
    <location>
        <begin position="78"/>
        <end position="102"/>
    </location>
</feature>
<dbReference type="Pfam" id="PF00575">
    <property type="entry name" value="S1"/>
    <property type="match status" value="1"/>
</dbReference>
<dbReference type="Gene3D" id="2.40.50.140">
    <property type="entry name" value="Nucleic acid-binding proteins"/>
    <property type="match status" value="1"/>
</dbReference>
<dbReference type="EC" id="3.6.4.13" evidence="2"/>
<keyword evidence="5" id="KW-0378">Hydrolase</keyword>
<dbReference type="InterPro" id="IPR007502">
    <property type="entry name" value="Helicase-assoc_dom"/>
</dbReference>
<dbReference type="InterPro" id="IPR048333">
    <property type="entry name" value="HA2_WH"/>
</dbReference>
<dbReference type="GO" id="GO:0005524">
    <property type="term" value="F:ATP binding"/>
    <property type="evidence" value="ECO:0007669"/>
    <property type="project" value="UniProtKB-KW"/>
</dbReference>
<dbReference type="GO" id="GO:0005684">
    <property type="term" value="C:U2-type spliceosomal complex"/>
    <property type="evidence" value="ECO:0007669"/>
    <property type="project" value="UniProtKB-ARBA"/>
</dbReference>
<dbReference type="HOGENOM" id="CLU_001832_2_0_1"/>
<feature type="compositionally biased region" description="Pro residues" evidence="11">
    <location>
        <begin position="164"/>
        <end position="175"/>
    </location>
</feature>
<evidence type="ECO:0000256" key="11">
    <source>
        <dbReference type="SAM" id="MobiDB-lite"/>
    </source>
</evidence>
<sequence length="1163" mass="131022">MAEDDLYNLEFLSLVSKITQEIDNHIGLNDKTLAEFVIELHDHSKTQVEFKQKLKDAGADFPESFIENMDRLILTLHPKHKKKSAKSNGKAKANGDVELSEQDKQKRLFPGLALADQTWQPAFTKDDLMKEVDNMMSQFETTAKRPRSPPRRDEPSPKRRRHSPSPPSRRSPSPPRGRGNDRRDDRRGRNGRERKVLDEKPVLYKIYDGKVSGLKDFGAFVQLEGLAARAEGLVHISSIQTGARANSASDLLTRGQQVKVKVMSVAGNRIGLSIKDVDQKTGRDLTPHLRIKSEAELIEEERQRASLASSGANAVPLNMKDEPVRSAKRLTSPERWEIKQLISSGIVDASEYPELDEDFTNPVMRAEVEEELDVEVREDEPSFLRGQTKRTLDLSPVKIVKAPDGSLNRAAVAGASLAKERRELRQQEANEQADSEARDFSAPWLDPMAKEADRVFAQDLRSNLRDQKAADGQGWKASAFNKSTTFGEITSLSIQDQRKSLPIYKLRDPLLQAIRDHPVLIVVGDTGSGKTTQMTQYLAEDGFADRGKIGCTQPRRVAAMSVAKRVAEEVGCRLGQEVGYTIRFEDCTGPETRIKYMTDGMLQRECLIDPDVSQYSVIMLDEAHERTISTDVLFGLLKKAIKRRPDLKLIVTSATLDAEKFSKYFFGCPIFTIPGRTYPVEILYTKEPETDYLDASLITIMQIHLAEPPGDVLLFLTGQEEIDTACEILYERMKALGPKVPELLILPIYSALPSEVQSRVFEPTPPGARKVVIATNVAETSLTIPGIYYVVDPGFSKQNAYDPRLGMDSLVVMPISQAQARQRSGRAGRTGPGKCYRLYTEAAYRNEMMPNSIPDIQRTNLAHTILMLKAMGVNDLLSFDFMDPPPAQTMLTALESLYALSALDDEGLLTRLGRKMADFPMEPPQAKMLIASVELGCSEEILSIVAMLSVQSVFYRPKEKQGQADSKKAKFHQPEGDHLTLLAVYNGWKASNFSNPWCYENFIQARSMRRAQDVRKQLLGIMDRYKHDILSAGKDYNRVRRAICSGFFRNAAKKDPQEGYKTLVEGTPVYIHPSSALFNRNPEWCIYHELILTTREYCHNVMAIEPKWLVEVAPQFFKVADVNKISKRKRQEKIEPLFNKYEKPDEWRLSKVKRSARSSQTFG</sequence>
<proteinExistence type="predicted"/>
<dbReference type="InterPro" id="IPR003029">
    <property type="entry name" value="S1_domain"/>
</dbReference>
<dbReference type="GO" id="GO:0016787">
    <property type="term" value="F:hydrolase activity"/>
    <property type="evidence" value="ECO:0007669"/>
    <property type="project" value="UniProtKB-KW"/>
</dbReference>
<dbReference type="FunFam" id="2.40.50.140:FF:000061">
    <property type="entry name" value="ATP-dependent RNA helicase DHX8"/>
    <property type="match status" value="1"/>
</dbReference>
<evidence type="ECO:0000256" key="7">
    <source>
        <dbReference type="ARBA" id="ARBA00022840"/>
    </source>
</evidence>
<dbReference type="FunFam" id="3.40.50.300:FF:000101">
    <property type="entry name" value="Pre-mRNA-splicing factor ATP-dependent RNA helicase"/>
    <property type="match status" value="1"/>
</dbReference>
<evidence type="ECO:0000256" key="2">
    <source>
        <dbReference type="ARBA" id="ARBA00012552"/>
    </source>
</evidence>
<dbReference type="SMART" id="SM00847">
    <property type="entry name" value="HA2"/>
    <property type="match status" value="1"/>
</dbReference>
<evidence type="ECO:0000256" key="9">
    <source>
        <dbReference type="ARBA" id="ARBA00023242"/>
    </source>
</evidence>
<dbReference type="CDD" id="cd17971">
    <property type="entry name" value="DEXHc_DHX8"/>
    <property type="match status" value="1"/>
</dbReference>
<dbReference type="EMBL" id="KI925454">
    <property type="protein sequence ID" value="ETW86690.1"/>
    <property type="molecule type" value="Genomic_DNA"/>
</dbReference>
<dbReference type="SMART" id="SM00316">
    <property type="entry name" value="S1"/>
    <property type="match status" value="1"/>
</dbReference>
<dbReference type="GeneID" id="20673089"/>
<feature type="domain" description="S1 motif" evidence="12">
    <location>
        <begin position="204"/>
        <end position="275"/>
    </location>
</feature>
<keyword evidence="6" id="KW-0347">Helicase</keyword>
<evidence type="ECO:0000256" key="3">
    <source>
        <dbReference type="ARBA" id="ARBA00022664"/>
    </source>
</evidence>
<dbReference type="InterPro" id="IPR002464">
    <property type="entry name" value="DNA/RNA_helicase_DEAH_CS"/>
</dbReference>
<keyword evidence="3" id="KW-0507">mRNA processing</keyword>
<name>W4KMT5_HETIT</name>
<dbReference type="InterPro" id="IPR014001">
    <property type="entry name" value="Helicase_ATP-bd"/>
</dbReference>
<evidence type="ECO:0000256" key="8">
    <source>
        <dbReference type="ARBA" id="ARBA00023187"/>
    </source>
</evidence>
<dbReference type="InParanoid" id="W4KMT5"/>
<dbReference type="FunCoup" id="W4KMT5">
    <property type="interactions" value="411"/>
</dbReference>
<dbReference type="GO" id="GO:0003724">
    <property type="term" value="F:RNA helicase activity"/>
    <property type="evidence" value="ECO:0007669"/>
    <property type="project" value="UniProtKB-EC"/>
</dbReference>
<comment type="catalytic activity">
    <reaction evidence="10">
        <text>ATP + H2O = ADP + phosphate + H(+)</text>
        <dbReference type="Rhea" id="RHEA:13065"/>
        <dbReference type="ChEBI" id="CHEBI:15377"/>
        <dbReference type="ChEBI" id="CHEBI:15378"/>
        <dbReference type="ChEBI" id="CHEBI:30616"/>
        <dbReference type="ChEBI" id="CHEBI:43474"/>
        <dbReference type="ChEBI" id="CHEBI:456216"/>
        <dbReference type="EC" id="3.6.4.13"/>
    </reaction>
</comment>
<dbReference type="GO" id="GO:0003723">
    <property type="term" value="F:RNA binding"/>
    <property type="evidence" value="ECO:0007669"/>
    <property type="project" value="TreeGrafter"/>
</dbReference>
<evidence type="ECO:0000256" key="4">
    <source>
        <dbReference type="ARBA" id="ARBA00022741"/>
    </source>
</evidence>
<evidence type="ECO:0000259" key="13">
    <source>
        <dbReference type="PROSITE" id="PS51192"/>
    </source>
</evidence>
<feature type="region of interest" description="Disordered" evidence="11">
    <location>
        <begin position="139"/>
        <end position="195"/>
    </location>
</feature>
<feature type="region of interest" description="Disordered" evidence="11">
    <location>
        <begin position="421"/>
        <end position="443"/>
    </location>
</feature>
<dbReference type="CDD" id="cd05684">
    <property type="entry name" value="S1_DHX8_helicase"/>
    <property type="match status" value="1"/>
</dbReference>
<protein>
    <recommendedName>
        <fullName evidence="2">RNA helicase</fullName>
        <ecNumber evidence="2">3.6.4.13</ecNumber>
    </recommendedName>
</protein>
<dbReference type="Pfam" id="PF21010">
    <property type="entry name" value="HA2_C"/>
    <property type="match status" value="1"/>
</dbReference>
<keyword evidence="7" id="KW-0067">ATP-binding</keyword>
<dbReference type="PANTHER" id="PTHR18934">
    <property type="entry name" value="ATP-DEPENDENT RNA HELICASE"/>
    <property type="match status" value="1"/>
</dbReference>
<feature type="domain" description="Helicase C-terminal" evidence="14">
    <location>
        <begin position="699"/>
        <end position="872"/>
    </location>
</feature>
<dbReference type="eggNOG" id="KOG0922">
    <property type="taxonomic scope" value="Eukaryota"/>
</dbReference>
<dbReference type="InterPro" id="IPR049621">
    <property type="entry name" value="S1_DHX8_helicase"/>
</dbReference>
<keyword evidence="9" id="KW-0539">Nucleus</keyword>
<evidence type="ECO:0000259" key="12">
    <source>
        <dbReference type="PROSITE" id="PS50126"/>
    </source>
</evidence>
<evidence type="ECO:0000313" key="15">
    <source>
        <dbReference type="EMBL" id="ETW86690.1"/>
    </source>
</evidence>
<dbReference type="InterPro" id="IPR027417">
    <property type="entry name" value="P-loop_NTPase"/>
</dbReference>
<dbReference type="Gene3D" id="3.40.50.300">
    <property type="entry name" value="P-loop containing nucleotide triphosphate hydrolases"/>
    <property type="match status" value="2"/>
</dbReference>
<dbReference type="SMART" id="SM00487">
    <property type="entry name" value="DEXDc"/>
    <property type="match status" value="1"/>
</dbReference>
<dbReference type="InterPro" id="IPR049588">
    <property type="entry name" value="DHX8_GH2-like"/>
</dbReference>
<organism evidence="15 16">
    <name type="scientific">Heterobasidion irregulare (strain TC 32-1)</name>
    <dbReference type="NCBI Taxonomy" id="747525"/>
    <lineage>
        <taxon>Eukaryota</taxon>
        <taxon>Fungi</taxon>
        <taxon>Dikarya</taxon>
        <taxon>Basidiomycota</taxon>
        <taxon>Agaricomycotina</taxon>
        <taxon>Agaricomycetes</taxon>
        <taxon>Russulales</taxon>
        <taxon>Bondarzewiaceae</taxon>
        <taxon>Heterobasidion</taxon>
        <taxon>Heterobasidion annosum species complex</taxon>
    </lineage>
</organism>
<keyword evidence="4" id="KW-0547">Nucleotide-binding</keyword>
<dbReference type="InterPro" id="IPR044762">
    <property type="entry name" value="DHX8/Prp22_DEXHc"/>
</dbReference>
<evidence type="ECO:0000259" key="14">
    <source>
        <dbReference type="PROSITE" id="PS51194"/>
    </source>
</evidence>
<dbReference type="FunFam" id="1.20.120.1080:FF:000001">
    <property type="entry name" value="Pre-mRNA-splicing factor ATP-dependent RNA helicase"/>
    <property type="match status" value="1"/>
</dbReference>
<dbReference type="SMART" id="SM00490">
    <property type="entry name" value="HELICc"/>
    <property type="match status" value="1"/>
</dbReference>
<dbReference type="PROSITE" id="PS51192">
    <property type="entry name" value="HELICASE_ATP_BIND_1"/>
    <property type="match status" value="1"/>
</dbReference>
<accession>W4KMT5</accession>
<comment type="subcellular location">
    <subcellularLocation>
        <location evidence="1">Nucleus</location>
    </subcellularLocation>
</comment>
<dbReference type="SUPFAM" id="SSF52540">
    <property type="entry name" value="P-loop containing nucleoside triphosphate hydrolases"/>
    <property type="match status" value="1"/>
</dbReference>
<dbReference type="OrthoDB" id="10253254at2759"/>
<keyword evidence="16" id="KW-1185">Reference proteome</keyword>
<dbReference type="KEGG" id="hir:HETIRDRAFT_413081"/>
<dbReference type="STRING" id="747525.W4KMT5"/>
<dbReference type="FunFam" id="3.40.50.300:FF:000191">
    <property type="entry name" value="Pre-mRNA-splicing factor ATP-dependent RNA helicase"/>
    <property type="match status" value="1"/>
</dbReference>
<dbReference type="SUPFAM" id="SSF50249">
    <property type="entry name" value="Nucleic acid-binding proteins"/>
    <property type="match status" value="1"/>
</dbReference>
<dbReference type="GO" id="GO:0000390">
    <property type="term" value="P:spliceosomal complex disassembly"/>
    <property type="evidence" value="ECO:0007669"/>
    <property type="project" value="TreeGrafter"/>
</dbReference>
<dbReference type="CDD" id="cd21691">
    <property type="entry name" value="GH2-like_DHX8"/>
    <property type="match status" value="1"/>
</dbReference>
<dbReference type="InterPro" id="IPR011709">
    <property type="entry name" value="DEAD-box_helicase_OB_fold"/>
</dbReference>
<feature type="domain" description="Helicase ATP-binding" evidence="13">
    <location>
        <begin position="511"/>
        <end position="674"/>
    </location>
</feature>
<evidence type="ECO:0000256" key="10">
    <source>
        <dbReference type="ARBA" id="ARBA00047984"/>
    </source>
</evidence>
<evidence type="ECO:0000313" key="16">
    <source>
        <dbReference type="Proteomes" id="UP000030671"/>
    </source>
</evidence>
<dbReference type="Pfam" id="PF00271">
    <property type="entry name" value="Helicase_C"/>
    <property type="match status" value="1"/>
</dbReference>